<proteinExistence type="predicted"/>
<organism evidence="1 2">
    <name type="scientific">Dehalococcoides mccartyi</name>
    <dbReference type="NCBI Taxonomy" id="61435"/>
    <lineage>
        <taxon>Bacteria</taxon>
        <taxon>Bacillati</taxon>
        <taxon>Chloroflexota</taxon>
        <taxon>Dehalococcoidia</taxon>
        <taxon>Dehalococcoidales</taxon>
        <taxon>Dehalococcoidaceae</taxon>
        <taxon>Dehalococcoides</taxon>
    </lineage>
</organism>
<dbReference type="PANTHER" id="PTHR42753:SF2">
    <property type="entry name" value="PROLINE--TRNA LIGASE"/>
    <property type="match status" value="1"/>
</dbReference>
<dbReference type="PANTHER" id="PTHR42753">
    <property type="entry name" value="MITOCHONDRIAL RIBOSOME PROTEIN L39/PROLYL-TRNA LIGASE FAMILY MEMBER"/>
    <property type="match status" value="1"/>
</dbReference>
<dbReference type="Proteomes" id="UP000233649">
    <property type="component" value="Unassembled WGS sequence"/>
</dbReference>
<dbReference type="SUPFAM" id="SSF55681">
    <property type="entry name" value="Class II aaRS and biotin synthetases"/>
    <property type="match status" value="1"/>
</dbReference>
<reference evidence="1 2" key="1">
    <citation type="journal article" date="2017" name="FEMS Microbiol. Ecol.">
        <title>Reconstructed genomes of novel Dehalococcoides mccartyi strains from 1,2,3,4-tetrachlorodibenzo-p-dioxin-dechlorinating enrichment cultures reveal divergent reductive dehalogenase gene profiles.</title>
        <authorList>
            <person name="Dam H.T."/>
            <person name="Vollmers J."/>
            <person name="Kaster A.K."/>
            <person name="Haggblom M.M."/>
        </authorList>
    </citation>
    <scope>NUCLEOTIDE SEQUENCE [LARGE SCALE GENOMIC DNA]</scope>
    <source>
        <strain evidence="1 2">H1-3-2.001</strain>
    </source>
</reference>
<dbReference type="GO" id="GO:0005829">
    <property type="term" value="C:cytosol"/>
    <property type="evidence" value="ECO:0007669"/>
    <property type="project" value="TreeGrafter"/>
</dbReference>
<dbReference type="EMBL" id="PHFD01000242">
    <property type="protein sequence ID" value="PKH46169.1"/>
    <property type="molecule type" value="Genomic_DNA"/>
</dbReference>
<gene>
    <name evidence="1" type="ORF">CVH13_01222</name>
</gene>
<accession>A0A2J1DVN2</accession>
<dbReference type="EC" id="6.1.1.15" evidence="1"/>
<dbReference type="Gene3D" id="3.30.930.10">
    <property type="entry name" value="Bira Bifunctional Protein, Domain 2"/>
    <property type="match status" value="1"/>
</dbReference>
<sequence>MRYSRLFGKTQREIPSDAETISHQLLLRSGMIAQLTAGVYSFMPLAWRSIQKIENIIRQEMNKQAVRNWPCRYFSRWKYGSRADVKPPSGRPFSI</sequence>
<evidence type="ECO:0000313" key="1">
    <source>
        <dbReference type="EMBL" id="PKH46169.1"/>
    </source>
</evidence>
<dbReference type="AlphaFoldDB" id="A0A2J1DVN2"/>
<dbReference type="InterPro" id="IPR045864">
    <property type="entry name" value="aa-tRNA-synth_II/BPL/LPL"/>
</dbReference>
<dbReference type="GO" id="GO:0006433">
    <property type="term" value="P:prolyl-tRNA aminoacylation"/>
    <property type="evidence" value="ECO:0007669"/>
    <property type="project" value="TreeGrafter"/>
</dbReference>
<name>A0A2J1DVN2_9CHLR</name>
<evidence type="ECO:0000313" key="2">
    <source>
        <dbReference type="Proteomes" id="UP000233649"/>
    </source>
</evidence>
<dbReference type="InterPro" id="IPR050062">
    <property type="entry name" value="Pro-tRNA_synthetase"/>
</dbReference>
<protein>
    <submittedName>
        <fullName evidence="1">Proline--tRNA ligase</fullName>
        <ecNumber evidence="1">6.1.1.15</ecNumber>
    </submittedName>
</protein>
<dbReference type="GO" id="GO:0004827">
    <property type="term" value="F:proline-tRNA ligase activity"/>
    <property type="evidence" value="ECO:0007669"/>
    <property type="project" value="UniProtKB-EC"/>
</dbReference>
<keyword evidence="1" id="KW-0436">Ligase</keyword>
<comment type="caution">
    <text evidence="1">The sequence shown here is derived from an EMBL/GenBank/DDBJ whole genome shotgun (WGS) entry which is preliminary data.</text>
</comment>